<dbReference type="EMBL" id="LT906465">
    <property type="protein sequence ID" value="SNV51109.1"/>
    <property type="molecule type" value="Genomic_DNA"/>
</dbReference>
<evidence type="ECO:0000313" key="3">
    <source>
        <dbReference type="Proteomes" id="UP000215196"/>
    </source>
</evidence>
<dbReference type="KEGG" id="ctak:4412677_02602"/>
<name>A0A239XVV2_9FLAO</name>
<proteinExistence type="predicted"/>
<dbReference type="AlphaFoldDB" id="A0A239XVV2"/>
<keyword evidence="1" id="KW-0472">Membrane</keyword>
<organism evidence="2 3">
    <name type="scientific">Chryseobacterium taklimakanense</name>
    <dbReference type="NCBI Taxonomy" id="536441"/>
    <lineage>
        <taxon>Bacteria</taxon>
        <taxon>Pseudomonadati</taxon>
        <taxon>Bacteroidota</taxon>
        <taxon>Flavobacteriia</taxon>
        <taxon>Flavobacteriales</taxon>
        <taxon>Weeksellaceae</taxon>
        <taxon>Chryseobacterium group</taxon>
        <taxon>Chryseobacterium</taxon>
    </lineage>
</organism>
<keyword evidence="1" id="KW-1133">Transmembrane helix</keyword>
<gene>
    <name evidence="2" type="ORF">SAMEA4412677_02602</name>
</gene>
<protein>
    <submittedName>
        <fullName evidence="2">Uncharacterized protein</fullName>
    </submittedName>
</protein>
<dbReference type="Proteomes" id="UP000215196">
    <property type="component" value="Chromosome 1"/>
</dbReference>
<evidence type="ECO:0000313" key="2">
    <source>
        <dbReference type="EMBL" id="SNV51109.1"/>
    </source>
</evidence>
<keyword evidence="1" id="KW-0812">Transmembrane</keyword>
<accession>A0A239XVV2</accession>
<reference evidence="2 3" key="1">
    <citation type="submission" date="2017-06" db="EMBL/GenBank/DDBJ databases">
        <authorList>
            <consortium name="Pathogen Informatics"/>
        </authorList>
    </citation>
    <scope>NUCLEOTIDE SEQUENCE [LARGE SCALE GENOMIC DNA]</scope>
    <source>
        <strain evidence="2 3">NCTC13490</strain>
    </source>
</reference>
<evidence type="ECO:0000256" key="1">
    <source>
        <dbReference type="SAM" id="Phobius"/>
    </source>
</evidence>
<feature type="transmembrane region" description="Helical" evidence="1">
    <location>
        <begin position="23"/>
        <end position="42"/>
    </location>
</feature>
<dbReference type="RefSeq" id="WP_095073863.1">
    <property type="nucleotide sequence ID" value="NZ_LT906465.1"/>
</dbReference>
<keyword evidence="3" id="KW-1185">Reference proteome</keyword>
<sequence length="117" mass="13450">MQENIIKKYGVLKERIISQPRKVFFYAMAVLILSLIFSILQYCFFPPKVTLGSAIPSLYTKSDKVKQNQEAKEKSMEKIVGELSAFKAKGSQQSLSKTDSIRIEYLYNQYEKLKNGL</sequence>